<proteinExistence type="predicted"/>
<dbReference type="SUPFAM" id="SSF56281">
    <property type="entry name" value="Metallo-hydrolase/oxidoreductase"/>
    <property type="match status" value="1"/>
</dbReference>
<protein>
    <submittedName>
        <fullName evidence="3">Putative hydrolase</fullName>
    </submittedName>
</protein>
<dbReference type="KEGG" id="sdv:BN159_8161"/>
<reference evidence="3 4" key="1">
    <citation type="journal article" date="2012" name="J. Bacteriol.">
        <title>Genome sequence of the bacterium Streptomyces davawensis JCM 4913 and heterologous production of the unique antibiotic roseoflavin.</title>
        <authorList>
            <person name="Jankowitsch F."/>
            <person name="Schwarz J."/>
            <person name="Ruckert C."/>
            <person name="Gust B."/>
            <person name="Szczepanowski R."/>
            <person name="Blom J."/>
            <person name="Pelzer S."/>
            <person name="Kalinowski J."/>
            <person name="Mack M."/>
        </authorList>
    </citation>
    <scope>NUCLEOTIDE SEQUENCE [LARGE SCALE GENOMIC DNA]</scope>
    <source>
        <strain evidence="4">DSM 101723 / JCM 4913 / KCC S-0913 / 768</strain>
    </source>
</reference>
<evidence type="ECO:0000313" key="4">
    <source>
        <dbReference type="Proteomes" id="UP000008043"/>
    </source>
</evidence>
<organism evidence="3 4">
    <name type="scientific">Streptomyces davaonensis (strain DSM 101723 / JCM 4913 / KCC S-0913 / 768)</name>
    <dbReference type="NCBI Taxonomy" id="1214101"/>
    <lineage>
        <taxon>Bacteria</taxon>
        <taxon>Bacillati</taxon>
        <taxon>Actinomycetota</taxon>
        <taxon>Actinomycetes</taxon>
        <taxon>Kitasatosporales</taxon>
        <taxon>Streptomycetaceae</taxon>
        <taxon>Streptomyces</taxon>
    </lineage>
</organism>
<evidence type="ECO:0000256" key="1">
    <source>
        <dbReference type="SAM" id="SignalP"/>
    </source>
</evidence>
<dbReference type="PANTHER" id="PTHR42951">
    <property type="entry name" value="METALLO-BETA-LACTAMASE DOMAIN-CONTAINING"/>
    <property type="match status" value="1"/>
</dbReference>
<gene>
    <name evidence="3" type="ORF">BN159_8161</name>
</gene>
<dbReference type="PATRIC" id="fig|1214101.3.peg.8259"/>
<evidence type="ECO:0000313" key="3">
    <source>
        <dbReference type="EMBL" id="CCK32539.1"/>
    </source>
</evidence>
<dbReference type="PROSITE" id="PS51257">
    <property type="entry name" value="PROKAR_LIPOPROTEIN"/>
    <property type="match status" value="1"/>
</dbReference>
<feature type="domain" description="Metallo-beta-lactamase" evidence="2">
    <location>
        <begin position="51"/>
        <end position="236"/>
    </location>
</feature>
<dbReference type="Pfam" id="PF00753">
    <property type="entry name" value="Lactamase_B"/>
    <property type="match status" value="1"/>
</dbReference>
<dbReference type="eggNOG" id="COG0491">
    <property type="taxonomic scope" value="Bacteria"/>
</dbReference>
<dbReference type="HOGENOM" id="CLU_074111_0_0_11"/>
<dbReference type="Proteomes" id="UP000008043">
    <property type="component" value="Chromosome"/>
</dbReference>
<dbReference type="InterPro" id="IPR050855">
    <property type="entry name" value="NDM-1-like"/>
</dbReference>
<dbReference type="GO" id="GO:0016787">
    <property type="term" value="F:hydrolase activity"/>
    <property type="evidence" value="ECO:0007669"/>
    <property type="project" value="UniProtKB-KW"/>
</dbReference>
<dbReference type="Gene3D" id="3.60.15.10">
    <property type="entry name" value="Ribonuclease Z/Hydroxyacylglutathione hydrolase-like"/>
    <property type="match status" value="1"/>
</dbReference>
<dbReference type="EMBL" id="HE971709">
    <property type="protein sequence ID" value="CCK32539.1"/>
    <property type="molecule type" value="Genomic_DNA"/>
</dbReference>
<name>K4RGV8_STRDJ</name>
<dbReference type="SMART" id="SM00849">
    <property type="entry name" value="Lactamase_B"/>
    <property type="match status" value="1"/>
</dbReference>
<feature type="signal peptide" evidence="1">
    <location>
        <begin position="1"/>
        <end position="26"/>
    </location>
</feature>
<keyword evidence="4" id="KW-1185">Reference proteome</keyword>
<sequence length="325" mass="34748">MNRGLRRLTAAGSALVCALASTVACSNDDTSEAPGAGAVRPGRFASADPGSVNTYWIKAPEGLVLVDTLRTPADARKAVARIRKTGEPVVAILLTHSHPDHVGGAGAFHQAFPHAPIHASRATDKVMREDRRGFYPLARSAHPGFPAELVHADRIFEDGAPLRVGGLRVETAQFAAGESDTATVYYRPATADLFSGDLAGREVTPALIEGNTCGWLRILTRLESRFPDARTMYPGHGVPGPAAALIDEQRRYLQRFRGLVRPAVGPDSPEGATVTPGEQKSITAELERAYPDHPPVADLPNLVRENIRAVGRELTAEGAARHDRC</sequence>
<keyword evidence="1" id="KW-0732">Signal</keyword>
<dbReference type="RefSeq" id="WP_015662865.1">
    <property type="nucleotide sequence ID" value="NC_020504.1"/>
</dbReference>
<dbReference type="PANTHER" id="PTHR42951:SF4">
    <property type="entry name" value="ACYL-COENZYME A THIOESTERASE MBLAC2"/>
    <property type="match status" value="1"/>
</dbReference>
<dbReference type="OrthoDB" id="2273115at2"/>
<dbReference type="AlphaFoldDB" id="K4RGV8"/>
<dbReference type="STRING" id="1214101.BN159_8161"/>
<keyword evidence="3" id="KW-0378">Hydrolase</keyword>
<evidence type="ECO:0000259" key="2">
    <source>
        <dbReference type="SMART" id="SM00849"/>
    </source>
</evidence>
<dbReference type="InterPro" id="IPR036866">
    <property type="entry name" value="RibonucZ/Hydroxyglut_hydro"/>
</dbReference>
<dbReference type="InterPro" id="IPR001279">
    <property type="entry name" value="Metallo-B-lactamas"/>
</dbReference>
<feature type="chain" id="PRO_5039009299" evidence="1">
    <location>
        <begin position="27"/>
        <end position="325"/>
    </location>
</feature>
<accession>K4RGV8</accession>